<name>A0A6C0F470_9ZZZZ</name>
<proteinExistence type="predicted"/>
<reference evidence="1" key="1">
    <citation type="journal article" date="2020" name="Nature">
        <title>Giant virus diversity and host interactions through global metagenomics.</title>
        <authorList>
            <person name="Schulz F."/>
            <person name="Roux S."/>
            <person name="Paez-Espino D."/>
            <person name="Jungbluth S."/>
            <person name="Walsh D.A."/>
            <person name="Denef V.J."/>
            <person name="McMahon K.D."/>
            <person name="Konstantinidis K.T."/>
            <person name="Eloe-Fadrosh E.A."/>
            <person name="Kyrpides N.C."/>
            <person name="Woyke T."/>
        </authorList>
    </citation>
    <scope>NUCLEOTIDE SEQUENCE</scope>
    <source>
        <strain evidence="1">GVMAG-M-3300009182-46</strain>
    </source>
</reference>
<accession>A0A6C0F470</accession>
<organism evidence="1">
    <name type="scientific">viral metagenome</name>
    <dbReference type="NCBI Taxonomy" id="1070528"/>
    <lineage>
        <taxon>unclassified sequences</taxon>
        <taxon>metagenomes</taxon>
        <taxon>organismal metagenomes</taxon>
    </lineage>
</organism>
<sequence>MTGVNKFLTNKNASTLWEVLKEDALKNKTSQEITEIHSNFDKIMTNFFDEQRINFKNLIDINKKFILSFMKITENKTQLNDAQNVKAGLYKVEDIQEARMQQFDKKYEKRKKEFENSMMHKIPDSPNFADNVNDTPLENIESLIAETMRQRNFEIDQIVSGSNTNKAAVENWLHPQETSLKTENRVSNEQNFKLIKIENEEVGNRVFENDVINLTAANTNANRSTSTNEQKKLSWAKNNEMRIFDKDENISMDVRENLFDQMKPDSNYANIPSTNDIFSKLKPINTSLSFFESKAREEKGIENENLLQNILQLDNKIDIIIKNQTTLIEFLQKMQPPTVHVPSPTLEAEQ</sequence>
<protein>
    <submittedName>
        <fullName evidence="1">Uncharacterized protein</fullName>
    </submittedName>
</protein>
<dbReference type="EMBL" id="MN739029">
    <property type="protein sequence ID" value="QHT36024.1"/>
    <property type="molecule type" value="Genomic_DNA"/>
</dbReference>
<dbReference type="AlphaFoldDB" id="A0A6C0F470"/>
<evidence type="ECO:0000313" key="1">
    <source>
        <dbReference type="EMBL" id="QHT36024.1"/>
    </source>
</evidence>